<feature type="domain" description="Amidohydrolase 3" evidence="1">
    <location>
        <begin position="4"/>
        <end position="77"/>
    </location>
</feature>
<dbReference type="EMBL" id="LTAY01000056">
    <property type="protein sequence ID" value="OPX47173.1"/>
    <property type="molecule type" value="Genomic_DNA"/>
</dbReference>
<evidence type="ECO:0000259" key="1">
    <source>
        <dbReference type="Pfam" id="PF07969"/>
    </source>
</evidence>
<comment type="caution">
    <text evidence="2">The sequence shown here is derived from an EMBL/GenBank/DDBJ whole genome shotgun (WGS) entry which is preliminary data.</text>
</comment>
<evidence type="ECO:0000313" key="2">
    <source>
        <dbReference type="EMBL" id="OPX47173.1"/>
    </source>
</evidence>
<dbReference type="Proteomes" id="UP000191448">
    <property type="component" value="Unassembled WGS sequence"/>
</dbReference>
<name>A0A1V4STP7_9CLOT</name>
<protein>
    <submittedName>
        <fullName evidence="2">Amidohydrolase family protein</fullName>
    </submittedName>
</protein>
<dbReference type="GO" id="GO:0016787">
    <property type="term" value="F:hydrolase activity"/>
    <property type="evidence" value="ECO:0007669"/>
    <property type="project" value="UniProtKB-KW"/>
</dbReference>
<keyword evidence="2" id="KW-0378">Hydrolase</keyword>
<gene>
    <name evidence="2" type="ORF">CLTHE_21480</name>
</gene>
<organism evidence="2 3">
    <name type="scientific">Clostridium thermobutyricum DSM 4928</name>
    <dbReference type="NCBI Taxonomy" id="1121339"/>
    <lineage>
        <taxon>Bacteria</taxon>
        <taxon>Bacillati</taxon>
        <taxon>Bacillota</taxon>
        <taxon>Clostridia</taxon>
        <taxon>Eubacteriales</taxon>
        <taxon>Clostridiaceae</taxon>
        <taxon>Clostridium</taxon>
    </lineage>
</organism>
<dbReference type="InterPro" id="IPR013108">
    <property type="entry name" value="Amidohydro_3"/>
</dbReference>
<sequence length="77" mass="8319">MANLGGERAARISSVKDAIRTGLTYTSHQDTPVLFPDVMKTISCAVNRITKNGVELSKDQSISVMEALKAVTIYAAY</sequence>
<dbReference type="AlphaFoldDB" id="A0A1V4STP7"/>
<dbReference type="Gene3D" id="3.20.20.140">
    <property type="entry name" value="Metal-dependent hydrolases"/>
    <property type="match status" value="1"/>
</dbReference>
<reference evidence="2 3" key="1">
    <citation type="submission" date="2016-02" db="EMBL/GenBank/DDBJ databases">
        <title>Genome sequence of Clostridium thermobutyricum DSM 4928.</title>
        <authorList>
            <person name="Poehlein A."/>
            <person name="Daniel R."/>
        </authorList>
    </citation>
    <scope>NUCLEOTIDE SEQUENCE [LARGE SCALE GENOMIC DNA]</scope>
    <source>
        <strain evidence="2 3">DSM 4928</strain>
    </source>
</reference>
<proteinExistence type="predicted"/>
<dbReference type="Pfam" id="PF07969">
    <property type="entry name" value="Amidohydro_3"/>
    <property type="match status" value="1"/>
</dbReference>
<dbReference type="OrthoDB" id="9767366at2"/>
<accession>A0A1V4STP7</accession>
<evidence type="ECO:0000313" key="3">
    <source>
        <dbReference type="Proteomes" id="UP000191448"/>
    </source>
</evidence>